<comment type="caution">
    <text evidence="1">The sequence shown here is derived from an EMBL/GenBank/DDBJ whole genome shotgun (WGS) entry which is preliminary data.</text>
</comment>
<keyword evidence="2" id="KW-1185">Reference proteome</keyword>
<proteinExistence type="predicted"/>
<organism evidence="1 2">
    <name type="scientific">Scutellospora calospora</name>
    <dbReference type="NCBI Taxonomy" id="85575"/>
    <lineage>
        <taxon>Eukaryota</taxon>
        <taxon>Fungi</taxon>
        <taxon>Fungi incertae sedis</taxon>
        <taxon>Mucoromycota</taxon>
        <taxon>Glomeromycotina</taxon>
        <taxon>Glomeromycetes</taxon>
        <taxon>Diversisporales</taxon>
        <taxon>Gigasporaceae</taxon>
        <taxon>Scutellospora</taxon>
    </lineage>
</organism>
<evidence type="ECO:0000313" key="2">
    <source>
        <dbReference type="Proteomes" id="UP000789860"/>
    </source>
</evidence>
<protein>
    <submittedName>
        <fullName evidence="1">11173_t:CDS:1</fullName>
    </submittedName>
</protein>
<reference evidence="1" key="1">
    <citation type="submission" date="2021-06" db="EMBL/GenBank/DDBJ databases">
        <authorList>
            <person name="Kallberg Y."/>
            <person name="Tangrot J."/>
            <person name="Rosling A."/>
        </authorList>
    </citation>
    <scope>NUCLEOTIDE SEQUENCE</scope>
    <source>
        <strain evidence="1">AU212A</strain>
    </source>
</reference>
<evidence type="ECO:0000313" key="1">
    <source>
        <dbReference type="EMBL" id="CAG8537015.1"/>
    </source>
</evidence>
<name>A0ACA9LL71_9GLOM</name>
<dbReference type="EMBL" id="CAJVPM010006622">
    <property type="protein sequence ID" value="CAG8537015.1"/>
    <property type="molecule type" value="Genomic_DNA"/>
</dbReference>
<sequence length="69" mass="8198">IDLATTGALIFAKRYEGKANQYDINSIKFPYGIYKATIEGNSPKKSLQYTRYLRYNLYRIYTHYDLEYV</sequence>
<feature type="non-terminal residue" evidence="1">
    <location>
        <position position="1"/>
    </location>
</feature>
<gene>
    <name evidence="1" type="ORF">SCALOS_LOCUS4686</name>
</gene>
<dbReference type="Proteomes" id="UP000789860">
    <property type="component" value="Unassembled WGS sequence"/>
</dbReference>
<accession>A0ACA9LL71</accession>